<dbReference type="SUPFAM" id="SSF52440">
    <property type="entry name" value="PreATP-grasp domain"/>
    <property type="match status" value="1"/>
</dbReference>
<evidence type="ECO:0000256" key="5">
    <source>
        <dbReference type="ARBA" id="ARBA00023267"/>
    </source>
</evidence>
<dbReference type="Pfam" id="PF02786">
    <property type="entry name" value="CPSase_L_D2"/>
    <property type="match status" value="1"/>
</dbReference>
<dbReference type="InterPro" id="IPR050856">
    <property type="entry name" value="Biotin_carboxylase_complex"/>
</dbReference>
<dbReference type="PANTHER" id="PTHR18866">
    <property type="entry name" value="CARBOXYLASE:PYRUVATE/ACETYL-COA/PROPIONYL-COA CARBOXYLASE"/>
    <property type="match status" value="1"/>
</dbReference>
<proteinExistence type="predicted"/>
<dbReference type="InterPro" id="IPR011764">
    <property type="entry name" value="Biotin_carboxylation_dom"/>
</dbReference>
<feature type="domain" description="ATP-grasp" evidence="7">
    <location>
        <begin position="120"/>
        <end position="317"/>
    </location>
</feature>
<gene>
    <name evidence="9" type="ORF">ACFYKT_01700</name>
</gene>
<evidence type="ECO:0000313" key="10">
    <source>
        <dbReference type="Proteomes" id="UP001601058"/>
    </source>
</evidence>
<evidence type="ECO:0000256" key="4">
    <source>
        <dbReference type="ARBA" id="ARBA00022840"/>
    </source>
</evidence>
<evidence type="ECO:0000259" key="8">
    <source>
        <dbReference type="PROSITE" id="PS50979"/>
    </source>
</evidence>
<evidence type="ECO:0000313" key="9">
    <source>
        <dbReference type="EMBL" id="MFE8695065.1"/>
    </source>
</evidence>
<keyword evidence="10" id="KW-1185">Reference proteome</keyword>
<keyword evidence="5" id="KW-0092">Biotin</keyword>
<feature type="domain" description="Biotin carboxylation" evidence="8">
    <location>
        <begin position="1"/>
        <end position="445"/>
    </location>
</feature>
<dbReference type="PANTHER" id="PTHR18866:SF33">
    <property type="entry name" value="METHYLCROTONOYL-COA CARBOXYLASE SUBUNIT ALPHA, MITOCHONDRIAL-RELATED"/>
    <property type="match status" value="1"/>
</dbReference>
<dbReference type="Gene3D" id="3.30.470.20">
    <property type="entry name" value="ATP-grasp fold, B domain"/>
    <property type="match status" value="1"/>
</dbReference>
<dbReference type="InterPro" id="IPR005481">
    <property type="entry name" value="BC-like_N"/>
</dbReference>
<dbReference type="PROSITE" id="PS50979">
    <property type="entry name" value="BC"/>
    <property type="match status" value="1"/>
</dbReference>
<dbReference type="EMBL" id="JBIACJ010000001">
    <property type="protein sequence ID" value="MFE8695065.1"/>
    <property type="molecule type" value="Genomic_DNA"/>
</dbReference>
<dbReference type="SUPFAM" id="SSF51246">
    <property type="entry name" value="Rudiment single hybrid motif"/>
    <property type="match status" value="1"/>
</dbReference>
<evidence type="ECO:0000259" key="7">
    <source>
        <dbReference type="PROSITE" id="PS50975"/>
    </source>
</evidence>
<dbReference type="SMART" id="SM00878">
    <property type="entry name" value="Biotin_carb_C"/>
    <property type="match status" value="1"/>
</dbReference>
<evidence type="ECO:0000256" key="2">
    <source>
        <dbReference type="ARBA" id="ARBA00022598"/>
    </source>
</evidence>
<dbReference type="NCBIfam" id="NF006367">
    <property type="entry name" value="PRK08591.1"/>
    <property type="match status" value="1"/>
</dbReference>
<name>A0ABW6JT73_9BACI</name>
<dbReference type="RefSeq" id="WP_389214512.1">
    <property type="nucleotide sequence ID" value="NZ_JBIACJ010000001.1"/>
</dbReference>
<accession>A0ABW6JT73</accession>
<dbReference type="InterPro" id="IPR016185">
    <property type="entry name" value="PreATP-grasp_dom_sf"/>
</dbReference>
<dbReference type="InterPro" id="IPR011761">
    <property type="entry name" value="ATP-grasp"/>
</dbReference>
<dbReference type="InterPro" id="IPR005479">
    <property type="entry name" value="CPAse_ATP-bd"/>
</dbReference>
<dbReference type="EC" id="6.3.4.14" evidence="1"/>
<evidence type="ECO:0000256" key="6">
    <source>
        <dbReference type="PROSITE-ProRule" id="PRU00409"/>
    </source>
</evidence>
<protein>
    <recommendedName>
        <fullName evidence="1">biotin carboxylase</fullName>
        <ecNumber evidence="1">6.3.4.14</ecNumber>
    </recommendedName>
</protein>
<sequence>MFKKILIANRGEIACRVIRTCKALGIATVGIYSEADAYAPHVKMADEVYLVGGSRVVESYLNAEKIIEIAKHSNAEAIHPGHGLLSENATFARNCEQAGIIFIGPSPEVIARMGSKIESRKSMESAGVPIVPGISYPLRDVEEAVKVSNEIGYPVMLKASAGGGGIGMQIARNEGDIRKVFEGNQKRVINYFGDGAMYVEKFIENTRHIDIQILADQYGNTVYLWERDCSIQRRHQKVVEEAPSPFIDKITRSKMGAAAVQAAKSIGYKNAGTIEFLVDSEKSFYFLEMNTGLQVEHPITEEIIGLDMVAEQLRIAWGEVLNYTQSDIKCKGHAIEVRIYAEDPKTFVPSLGAITKLVLPEGEGIRHELAVNKYSVVTPFYDSMIAKLVVKGKERNEAIDRLQATLADYQVQGIKTNIPMLHEVVAHPVFRSGDTTTSFVSKYLQENNGAVLK</sequence>
<dbReference type="InterPro" id="IPR005482">
    <property type="entry name" value="Biotin_COase_C"/>
</dbReference>
<comment type="caution">
    <text evidence="9">The sequence shown here is derived from an EMBL/GenBank/DDBJ whole genome shotgun (WGS) entry which is preliminary data.</text>
</comment>
<organism evidence="9 10">
    <name type="scientific">Cytobacillus mangrovibacter</name>
    <dbReference type="NCBI Taxonomy" id="3299024"/>
    <lineage>
        <taxon>Bacteria</taxon>
        <taxon>Bacillati</taxon>
        <taxon>Bacillota</taxon>
        <taxon>Bacilli</taxon>
        <taxon>Bacillales</taxon>
        <taxon>Bacillaceae</taxon>
        <taxon>Cytobacillus</taxon>
    </lineage>
</organism>
<keyword evidence="3 6" id="KW-0547">Nucleotide-binding</keyword>
<dbReference type="PROSITE" id="PS00866">
    <property type="entry name" value="CPSASE_1"/>
    <property type="match status" value="1"/>
</dbReference>
<reference evidence="9 10" key="1">
    <citation type="submission" date="2024-08" db="EMBL/GenBank/DDBJ databases">
        <title>Two novel Cytobacillus novel species.</title>
        <authorList>
            <person name="Liu G."/>
        </authorList>
    </citation>
    <scope>NUCLEOTIDE SEQUENCE [LARGE SCALE GENOMIC DNA]</scope>
    <source>
        <strain evidence="9 10">FJAT-53684</strain>
    </source>
</reference>
<keyword evidence="2" id="KW-0436">Ligase</keyword>
<dbReference type="PROSITE" id="PS50975">
    <property type="entry name" value="ATP_GRASP"/>
    <property type="match status" value="1"/>
</dbReference>
<evidence type="ECO:0000256" key="1">
    <source>
        <dbReference type="ARBA" id="ARBA00013263"/>
    </source>
</evidence>
<dbReference type="Pfam" id="PF00289">
    <property type="entry name" value="Biotin_carb_N"/>
    <property type="match status" value="1"/>
</dbReference>
<dbReference type="SUPFAM" id="SSF56059">
    <property type="entry name" value="Glutathione synthetase ATP-binding domain-like"/>
    <property type="match status" value="1"/>
</dbReference>
<evidence type="ECO:0000256" key="3">
    <source>
        <dbReference type="ARBA" id="ARBA00022741"/>
    </source>
</evidence>
<dbReference type="InterPro" id="IPR011054">
    <property type="entry name" value="Rudment_hybrid_motif"/>
</dbReference>
<keyword evidence="4 6" id="KW-0067">ATP-binding</keyword>
<dbReference type="Pfam" id="PF02785">
    <property type="entry name" value="Biotin_carb_C"/>
    <property type="match status" value="1"/>
</dbReference>
<dbReference type="Proteomes" id="UP001601058">
    <property type="component" value="Unassembled WGS sequence"/>
</dbReference>